<accession>A0A6B2M4K5</accession>
<dbReference type="Pfam" id="PF08811">
    <property type="entry name" value="DUF1800"/>
    <property type="match status" value="1"/>
</dbReference>
<dbReference type="Proteomes" id="UP000478417">
    <property type="component" value="Unassembled WGS sequence"/>
</dbReference>
<evidence type="ECO:0000313" key="1">
    <source>
        <dbReference type="EMBL" id="NDV63212.1"/>
    </source>
</evidence>
<proteinExistence type="predicted"/>
<evidence type="ECO:0000313" key="2">
    <source>
        <dbReference type="Proteomes" id="UP000478417"/>
    </source>
</evidence>
<dbReference type="AlphaFoldDB" id="A0A6B2M4K5"/>
<dbReference type="RefSeq" id="WP_163966441.1">
    <property type="nucleotide sequence ID" value="NZ_JAAGNX010000003.1"/>
</dbReference>
<reference evidence="1 2" key="1">
    <citation type="submission" date="2020-02" db="EMBL/GenBank/DDBJ databases">
        <title>Albibacoteraceae fam. nov., the first described family within the subdivision 4 Verrucomicrobia.</title>
        <authorList>
            <person name="Xi F."/>
        </authorList>
    </citation>
    <scope>NUCLEOTIDE SEQUENCE [LARGE SCALE GENOMIC DNA]</scope>
    <source>
        <strain evidence="1 2">CK1056</strain>
    </source>
</reference>
<dbReference type="EMBL" id="JAAGNX010000003">
    <property type="protein sequence ID" value="NDV63212.1"/>
    <property type="molecule type" value="Genomic_DNA"/>
</dbReference>
<keyword evidence="2" id="KW-1185">Reference proteome</keyword>
<sequence>MPDSNLLAPVDAWLPLPKAEWNETTGRHLASRLGYSVQPDLVEAFLKGGPKTSIKIALGSINGMPQPEMLVGMMEEIEASVMSLREADEIEKREIRQNLRKLNRTGYNDFALQWIRFARNPANSCQEKLTLFFQNVWVVAFAGVRSTPALLDYQERIRRSIGGTYPEMCKHLAVSPAMVRYLNLNQNRKGSPNENFARELFELFCLGEGNYTENDIKEAARALTGYVVNQEDEVRFIDRRHDNSRKTIFGQTGNFGLEELIDLVFKQPAADEFLPRELVRAYLTEDGLPDQYIAELGTQWKAAGFSIPYLISTFFSSRLFYDERFRDNLIKSPFHYYLGLLQDLDLDVFPSPRLTTNMIRSMGQAFFNPPNVRGWVGGRHWINSATLIARNRLVQSVMNRPPMGQLNADEKAALEKAVEAGEARLQVDPGWLTRLGKMPLDEVAKDLAARLYTNPDSRQLEGILNETVSPKMSDRRKGVACLIAALAQPAYHLC</sequence>
<dbReference type="InterPro" id="IPR014917">
    <property type="entry name" value="DUF1800"/>
</dbReference>
<protein>
    <submittedName>
        <fullName evidence="1">DUF1800 domain-containing protein</fullName>
    </submittedName>
</protein>
<name>A0A6B2M4K5_9BACT</name>
<gene>
    <name evidence="1" type="ORF">G0Q06_12170</name>
</gene>
<comment type="caution">
    <text evidence="1">The sequence shown here is derived from an EMBL/GenBank/DDBJ whole genome shotgun (WGS) entry which is preliminary data.</text>
</comment>
<organism evidence="1 2">
    <name type="scientific">Oceanipulchritudo coccoides</name>
    <dbReference type="NCBI Taxonomy" id="2706888"/>
    <lineage>
        <taxon>Bacteria</taxon>
        <taxon>Pseudomonadati</taxon>
        <taxon>Verrucomicrobiota</taxon>
        <taxon>Opitutia</taxon>
        <taxon>Puniceicoccales</taxon>
        <taxon>Oceanipulchritudinaceae</taxon>
        <taxon>Oceanipulchritudo</taxon>
    </lineage>
</organism>